<gene>
    <name evidence="3" type="ORF">AURANDRAFT_63300</name>
</gene>
<name>F0Y659_AURAN</name>
<feature type="region of interest" description="Disordered" evidence="2">
    <location>
        <begin position="1151"/>
        <end position="1171"/>
    </location>
</feature>
<feature type="compositionally biased region" description="Low complexity" evidence="2">
    <location>
        <begin position="39"/>
        <end position="55"/>
    </location>
</feature>
<keyword evidence="1" id="KW-0802">TPR repeat</keyword>
<dbReference type="PANTHER" id="PTHR44917:SF1">
    <property type="entry name" value="PROTEIN HIGH CHLOROPHYLL FLUORESCENT 107"/>
    <property type="match status" value="1"/>
</dbReference>
<dbReference type="InterPro" id="IPR044624">
    <property type="entry name" value="Mbb1-like"/>
</dbReference>
<dbReference type="SMART" id="SM00386">
    <property type="entry name" value="HAT"/>
    <property type="match status" value="6"/>
</dbReference>
<proteinExistence type="predicted"/>
<dbReference type="InterPro" id="IPR019734">
    <property type="entry name" value="TPR_rpt"/>
</dbReference>
<dbReference type="PROSITE" id="PS50005">
    <property type="entry name" value="TPR"/>
    <property type="match status" value="1"/>
</dbReference>
<dbReference type="GO" id="GO:0006397">
    <property type="term" value="P:mRNA processing"/>
    <property type="evidence" value="ECO:0007669"/>
    <property type="project" value="InterPro"/>
</dbReference>
<feature type="compositionally biased region" description="Gly residues" evidence="2">
    <location>
        <begin position="462"/>
        <end position="494"/>
    </location>
</feature>
<feature type="compositionally biased region" description="Low complexity" evidence="2">
    <location>
        <begin position="438"/>
        <end position="461"/>
    </location>
</feature>
<sequence length="1652" mass="175091">MSELKSERTGSVAPMASTSAASLLTSSMSSQGPSPGKMASPSAASLLSGSCASPKKTSRRPKSRRRPRASRGCPANIEPMLEPQPGADAPDRYESRGSWSYTWWLPDDLPEGEAVPLGTQVCVPARGGLPPHLAFVPYKQPPDGGHPVLVFLHGSGESAPTPLRRVALQGPPQTAGRDPASLDFAVLSPQKPKGREFADDDVAGGIVKLVDAYVASHRVDASRVYLTGVSAGGVGCWGLGAHATYRARWAAIAPICGGLRSRGMRHGARALAATPVWCFHGANDDVLPVSMSDTTVDACARAARSAPLRYSRLEHAAHRDYGWPCAGVHDRTGHAAWVHAYYPPDRPAGDVPLYAWLLDQSRSQDAAEADEPEPWIVGASKPVHPITGLGPSPGNQVNATRWLSGEPLPSAPRRCDEQPDRQGDAAPLRPTSMARAVGSGPRSSASQRSSATVRGAASGRGAALGHGLGGNDSGGLGGGGVGGGGGSDRSGGGDPKASARGAERRPSATARRGDAASSPPSSPPSKAKLRRMSRSLYVRGERRLGSGRYEDAADLFRECVALTPKDSYAWRALATALAADPGGRASDARDAFARGAAHCGSVHLVHAWASFEAAEQRHDAARGLYERALALDPASAYVRHAWGVLERDVFHDDAKALALFEDASAAKSALLDVAAAETRYGGDVRRLRAHLLELLGARSPRRDDAVVYRAFARCAMSGDERVAALQRALEAEPRSGAAAVELAEAYEDDLGDARRARAFLRSFLDGGPRNGTKARDPRGASQRRCAAKALARLERDAFGNLDQAARWYARALREDSASGKPDCGVAIAAAECAVERGHHALARELLGRAAKAHPKRASPWIALAKLDVARGDRDAAERCFGVALKAEPTHGAASLALGKCRHEVWRDAEGAKDAYKGGLATLHRDRETSRAYAQWAPALWHAWAQVELAQDAHGRAATLLNRGLKEIGLAKRKRRRLPSHGKDEAFLRHSLGSLELRRKRPKEALDAFRSGYARLEPTTRPTRRDRSASLLLLGAAKASAALEAARRDADERAAPPGPSPLAKKAAERLAGSFKRTFWRRDAAAPLKTAPECFDLATRADPSHAEAWTDWAAYELKRGDPEAAAALLDAAAAAPIVAPSVDLAKARADRALRDDDGDGDAPDARRAKARRRERLAEARRALALGAARFVDGVDESLAPNRVLEALDGALPRRSERAPPGKRGAARAGAAQLLAHWSDLELKNGGDPQAKRLATLALRADGACAEAHVALGNVLDRRGDAAAEACFEDAVALDPALGPAHAALAALRRNKGDFGGCRAALARGLDDAPNYAHLWHAAAELEAILGNLDGLAKLHERARDAFPSGLLLVEAVVKDKFAATGIRILAQGVLGGAEIDAKQLIDKHYYAIASKATILTPDQLVVPEDKFEEKFGVSWKDALASGRAANAMQACEKLAMTPDELQSVWKGVCGAGGMIKFGGGFYCGKIEKGGVELFVFNPFFMAMRSKFTAPEATIRWFDVEFDVDKLSWADFRGTVLGPTDPAKAPDGSLRKAILDGWEALGLAATPDNTDNGVHASASPFEALAERANWLAADVEADSYGKALLACGVSKETIAAWAVDPRVPLGGKEGSIFDALEDLNANDCLFKAVHYAQCA</sequence>
<dbReference type="eggNOG" id="ENOG502RIE8">
    <property type="taxonomic scope" value="Eukaryota"/>
</dbReference>
<keyword evidence="4" id="KW-1185">Reference proteome</keyword>
<feature type="compositionally biased region" description="Basic and acidic residues" evidence="2">
    <location>
        <begin position="413"/>
        <end position="423"/>
    </location>
</feature>
<dbReference type="RefSeq" id="XP_009035660.1">
    <property type="nucleotide sequence ID" value="XM_009037412.1"/>
</dbReference>
<dbReference type="KEGG" id="aaf:AURANDRAFT_63300"/>
<dbReference type="InterPro" id="IPR029058">
    <property type="entry name" value="AB_hydrolase_fold"/>
</dbReference>
<feature type="compositionally biased region" description="Basic residues" evidence="2">
    <location>
        <begin position="56"/>
        <end position="69"/>
    </location>
</feature>
<dbReference type="Gene3D" id="3.30.70.141">
    <property type="entry name" value="Nucleoside diphosphate kinase-like domain"/>
    <property type="match status" value="1"/>
</dbReference>
<feature type="region of interest" description="Disordered" evidence="2">
    <location>
        <begin position="1044"/>
        <end position="1066"/>
    </location>
</feature>
<dbReference type="InParanoid" id="F0Y659"/>
<evidence type="ECO:0008006" key="5">
    <source>
        <dbReference type="Google" id="ProtNLM"/>
    </source>
</evidence>
<evidence type="ECO:0000256" key="1">
    <source>
        <dbReference type="PROSITE-ProRule" id="PRU00339"/>
    </source>
</evidence>
<evidence type="ECO:0000313" key="3">
    <source>
        <dbReference type="EMBL" id="EGB09607.1"/>
    </source>
</evidence>
<dbReference type="OrthoDB" id="2162449at2759"/>
<feature type="compositionally biased region" description="Basic and acidic residues" evidence="2">
    <location>
        <begin position="501"/>
        <end position="514"/>
    </location>
</feature>
<dbReference type="Gene3D" id="1.25.40.10">
    <property type="entry name" value="Tetratricopeptide repeat domain"/>
    <property type="match status" value="4"/>
</dbReference>
<dbReference type="GO" id="GO:0003729">
    <property type="term" value="F:mRNA binding"/>
    <property type="evidence" value="ECO:0007669"/>
    <property type="project" value="InterPro"/>
</dbReference>
<dbReference type="PANTHER" id="PTHR44917">
    <property type="entry name" value="PROTEIN HIGH CHLOROPHYLL FLUORESCENT 107"/>
    <property type="match status" value="1"/>
</dbReference>
<evidence type="ECO:0000313" key="4">
    <source>
        <dbReference type="Proteomes" id="UP000002729"/>
    </source>
</evidence>
<dbReference type="InterPro" id="IPR011990">
    <property type="entry name" value="TPR-like_helical_dom_sf"/>
</dbReference>
<evidence type="ECO:0000256" key="2">
    <source>
        <dbReference type="SAM" id="MobiDB-lite"/>
    </source>
</evidence>
<dbReference type="EMBL" id="GL833125">
    <property type="protein sequence ID" value="EGB09607.1"/>
    <property type="molecule type" value="Genomic_DNA"/>
</dbReference>
<dbReference type="SMART" id="SM00028">
    <property type="entry name" value="TPR"/>
    <property type="match status" value="6"/>
</dbReference>
<protein>
    <recommendedName>
        <fullName evidence="5">Phospholipase/carboxylesterase/thioesterase domain-containing protein</fullName>
    </recommendedName>
</protein>
<feature type="repeat" description="TPR" evidence="1">
    <location>
        <begin position="533"/>
        <end position="566"/>
    </location>
</feature>
<feature type="region of interest" description="Disordered" evidence="2">
    <location>
        <begin position="23"/>
        <end position="93"/>
    </location>
</feature>
<dbReference type="SUPFAM" id="SSF53474">
    <property type="entry name" value="alpha/beta-Hydrolases"/>
    <property type="match status" value="1"/>
</dbReference>
<feature type="compositionally biased region" description="Basic and acidic residues" evidence="2">
    <location>
        <begin position="1044"/>
        <end position="1053"/>
    </location>
</feature>
<dbReference type="InterPro" id="IPR003107">
    <property type="entry name" value="HAT"/>
</dbReference>
<dbReference type="Gene3D" id="3.40.50.1820">
    <property type="entry name" value="alpha/beta hydrolase"/>
    <property type="match status" value="1"/>
</dbReference>
<accession>F0Y659</accession>
<dbReference type="InterPro" id="IPR036850">
    <property type="entry name" value="NDK-like_dom_sf"/>
</dbReference>
<dbReference type="GeneID" id="20224275"/>
<dbReference type="Proteomes" id="UP000002729">
    <property type="component" value="Unassembled WGS sequence"/>
</dbReference>
<dbReference type="SUPFAM" id="SSF48452">
    <property type="entry name" value="TPR-like"/>
    <property type="match status" value="3"/>
</dbReference>
<feature type="region of interest" description="Disordered" evidence="2">
    <location>
        <begin position="377"/>
        <end position="534"/>
    </location>
</feature>
<dbReference type="SUPFAM" id="SSF54919">
    <property type="entry name" value="Nucleoside diphosphate kinase, NDK"/>
    <property type="match status" value="1"/>
</dbReference>
<reference evidence="3 4" key="1">
    <citation type="journal article" date="2011" name="Proc. Natl. Acad. Sci. U.S.A.">
        <title>Niche of harmful alga Aureococcus anophagefferens revealed through ecogenomics.</title>
        <authorList>
            <person name="Gobler C.J."/>
            <person name="Berry D.L."/>
            <person name="Dyhrman S.T."/>
            <person name="Wilhelm S.W."/>
            <person name="Salamov A."/>
            <person name="Lobanov A.V."/>
            <person name="Zhang Y."/>
            <person name="Collier J.L."/>
            <person name="Wurch L.L."/>
            <person name="Kustka A.B."/>
            <person name="Dill B.D."/>
            <person name="Shah M."/>
            <person name="VerBerkmoes N.C."/>
            <person name="Kuo A."/>
            <person name="Terry A."/>
            <person name="Pangilinan J."/>
            <person name="Lindquist E.A."/>
            <person name="Lucas S."/>
            <person name="Paulsen I.T."/>
            <person name="Hattenrath-Lehmann T.K."/>
            <person name="Talmage S.C."/>
            <person name="Walker E.A."/>
            <person name="Koch F."/>
            <person name="Burson A.M."/>
            <person name="Marcoval M.A."/>
            <person name="Tang Y.Z."/>
            <person name="Lecleir G.R."/>
            <person name="Coyne K.J."/>
            <person name="Berg G.M."/>
            <person name="Bertrand E.M."/>
            <person name="Saito M.A."/>
            <person name="Gladyshev V.N."/>
            <person name="Grigoriev I.V."/>
        </authorList>
    </citation>
    <scope>NUCLEOTIDE SEQUENCE [LARGE SCALE GENOMIC DNA]</scope>
    <source>
        <strain evidence="4">CCMP 1984</strain>
    </source>
</reference>
<organism evidence="4">
    <name type="scientific">Aureococcus anophagefferens</name>
    <name type="common">Harmful bloom alga</name>
    <dbReference type="NCBI Taxonomy" id="44056"/>
    <lineage>
        <taxon>Eukaryota</taxon>
        <taxon>Sar</taxon>
        <taxon>Stramenopiles</taxon>
        <taxon>Ochrophyta</taxon>
        <taxon>Pelagophyceae</taxon>
        <taxon>Pelagomonadales</taxon>
        <taxon>Pelagomonadaceae</taxon>
        <taxon>Aureococcus</taxon>
    </lineage>
</organism>